<dbReference type="GO" id="GO:0005524">
    <property type="term" value="F:ATP binding"/>
    <property type="evidence" value="ECO:0007669"/>
    <property type="project" value="UniProtKB-KW"/>
</dbReference>
<reference evidence="9 10" key="1">
    <citation type="submission" date="2019-03" db="EMBL/GenBank/DDBJ databases">
        <title>Genomic Encyclopedia of Type Strains, Phase III (KMG-III): the genomes of soil and plant-associated and newly described type strains.</title>
        <authorList>
            <person name="Whitman W."/>
        </authorList>
    </citation>
    <scope>NUCLEOTIDE SEQUENCE [LARGE SCALE GENOMIC DNA]</scope>
    <source>
        <strain evidence="9 10">CECT 7972</strain>
    </source>
</reference>
<dbReference type="InterPro" id="IPR004562">
    <property type="entry name" value="LipoylTrfase_LipoateP_Ligase"/>
</dbReference>
<comment type="pathway">
    <text evidence="1">Protein modification; protein lipoylation via exogenous pathway; protein N(6)-(lipoyl)lysine from lipoate: step 2/2.</text>
</comment>
<dbReference type="FunFam" id="3.30.930.10:FF:000072">
    <property type="entry name" value="Lipoate--protein ligase"/>
    <property type="match status" value="1"/>
</dbReference>
<dbReference type="EC" id="6.3.1.20" evidence="3"/>
<dbReference type="UniPathway" id="UPA00537">
    <property type="reaction ID" value="UER00594"/>
</dbReference>
<evidence type="ECO:0000256" key="2">
    <source>
        <dbReference type="ARBA" id="ARBA00005124"/>
    </source>
</evidence>
<evidence type="ECO:0000256" key="4">
    <source>
        <dbReference type="ARBA" id="ARBA00022598"/>
    </source>
</evidence>
<evidence type="ECO:0000259" key="8">
    <source>
        <dbReference type="PROSITE" id="PS51733"/>
    </source>
</evidence>
<dbReference type="Proteomes" id="UP000295558">
    <property type="component" value="Unassembled WGS sequence"/>
</dbReference>
<dbReference type="Pfam" id="PF21948">
    <property type="entry name" value="LplA-B_cat"/>
    <property type="match status" value="1"/>
</dbReference>
<sequence length="345" mass="39527">MEKRCFKPSCVNGERFVIYIDTKNCLDQTENFAVEEFALRHLDANETYVMFYRMHPTVIVGKNQNTLAEINNEYIEENEIPVLRRLSGGGAVYNDEGNISFSIITKDDGASFNNFERFTKPVIDALITLGIDARLSGRNDIEVGGRKISGNAQFATGGRLYSHGTLLFDVNLANVEKALRVNPLKLQAKGVKSVKSRVTNIREHLREDMDIHAFQQVLLQSIFQTTKIPTYIFSDEDWMQIRKIQKERYQNWDWNYGKSPKFNVKNEQKFPGGLVEMRFQVEKGCIVTAQIFGDFFASGDVKEIENKLIGLAYTREALVAFLEKIDIPFYFGKVTKKELKTIIFP</sequence>
<dbReference type="InterPro" id="IPR045864">
    <property type="entry name" value="aa-tRNA-synth_II/BPL/LPL"/>
</dbReference>
<proteinExistence type="predicted"/>
<keyword evidence="10" id="KW-1185">Reference proteome</keyword>
<evidence type="ECO:0000256" key="5">
    <source>
        <dbReference type="ARBA" id="ARBA00022741"/>
    </source>
</evidence>
<dbReference type="Gene3D" id="3.30.390.50">
    <property type="entry name" value="CO dehydrogenase flavoprotein, C-terminal domain"/>
    <property type="match status" value="1"/>
</dbReference>
<dbReference type="PANTHER" id="PTHR12561">
    <property type="entry name" value="LIPOATE-PROTEIN LIGASE"/>
    <property type="match status" value="1"/>
</dbReference>
<evidence type="ECO:0000256" key="6">
    <source>
        <dbReference type="ARBA" id="ARBA00022840"/>
    </source>
</evidence>
<dbReference type="Pfam" id="PF10437">
    <property type="entry name" value="Lip_prot_lig_C"/>
    <property type="match status" value="1"/>
</dbReference>
<dbReference type="PANTHER" id="PTHR12561:SF3">
    <property type="entry name" value="LIPOYLTRANSFERASE 1, MITOCHONDRIAL"/>
    <property type="match status" value="1"/>
</dbReference>
<keyword evidence="4 9" id="KW-0436">Ligase</keyword>
<evidence type="ECO:0000256" key="7">
    <source>
        <dbReference type="ARBA" id="ARBA00048037"/>
    </source>
</evidence>
<comment type="catalytic activity">
    <reaction evidence="7">
        <text>L-lysyl-[lipoyl-carrier protein] + (R)-lipoate + ATP = N(6)-[(R)-lipoyl]-L-lysyl-[lipoyl-carrier protein] + AMP + diphosphate + H(+)</text>
        <dbReference type="Rhea" id="RHEA:49288"/>
        <dbReference type="Rhea" id="RHEA-COMP:10500"/>
        <dbReference type="Rhea" id="RHEA-COMP:10502"/>
        <dbReference type="ChEBI" id="CHEBI:15378"/>
        <dbReference type="ChEBI" id="CHEBI:29969"/>
        <dbReference type="ChEBI" id="CHEBI:30616"/>
        <dbReference type="ChEBI" id="CHEBI:33019"/>
        <dbReference type="ChEBI" id="CHEBI:83088"/>
        <dbReference type="ChEBI" id="CHEBI:83099"/>
        <dbReference type="ChEBI" id="CHEBI:456215"/>
        <dbReference type="EC" id="6.3.1.20"/>
    </reaction>
</comment>
<name>A0A4R6ZS33_9LIST</name>
<gene>
    <name evidence="9" type="ORF">DFP96_101454</name>
</gene>
<feature type="domain" description="BPL/LPL catalytic" evidence="8">
    <location>
        <begin position="43"/>
        <end position="230"/>
    </location>
</feature>
<dbReference type="Gene3D" id="3.30.930.10">
    <property type="entry name" value="Bira Bifunctional Protein, Domain 2"/>
    <property type="match status" value="1"/>
</dbReference>
<dbReference type="GO" id="GO:0009249">
    <property type="term" value="P:protein lipoylation"/>
    <property type="evidence" value="ECO:0007669"/>
    <property type="project" value="InterPro"/>
</dbReference>
<dbReference type="GO" id="GO:0017118">
    <property type="term" value="F:lipoyltransferase activity"/>
    <property type="evidence" value="ECO:0007669"/>
    <property type="project" value="TreeGrafter"/>
</dbReference>
<evidence type="ECO:0000313" key="9">
    <source>
        <dbReference type="EMBL" id="TDR55517.1"/>
    </source>
</evidence>
<keyword evidence="5" id="KW-0547">Nucleotide-binding</keyword>
<dbReference type="PROSITE" id="PS51733">
    <property type="entry name" value="BPL_LPL_CATALYTIC"/>
    <property type="match status" value="1"/>
</dbReference>
<evidence type="ECO:0000313" key="10">
    <source>
        <dbReference type="Proteomes" id="UP000295558"/>
    </source>
</evidence>
<dbReference type="SUPFAM" id="SSF55681">
    <property type="entry name" value="Class II aaRS and biotin synthetases"/>
    <property type="match status" value="1"/>
</dbReference>
<evidence type="ECO:0000256" key="3">
    <source>
        <dbReference type="ARBA" id="ARBA00012367"/>
    </source>
</evidence>
<comment type="caution">
    <text evidence="9">The sequence shown here is derived from an EMBL/GenBank/DDBJ whole genome shotgun (WGS) entry which is preliminary data.</text>
</comment>
<accession>A0A4R6ZS33</accession>
<dbReference type="STRING" id="1265846.PROCOU_06353"/>
<dbReference type="NCBIfam" id="TIGR00545">
    <property type="entry name" value="lipoyltrans"/>
    <property type="match status" value="1"/>
</dbReference>
<keyword evidence="6" id="KW-0067">ATP-binding</keyword>
<dbReference type="AlphaFoldDB" id="A0A4R6ZS33"/>
<dbReference type="CDD" id="cd16443">
    <property type="entry name" value="LplA"/>
    <property type="match status" value="1"/>
</dbReference>
<dbReference type="GO" id="GO:0016979">
    <property type="term" value="F:lipoate-protein ligase activity"/>
    <property type="evidence" value="ECO:0007669"/>
    <property type="project" value="UniProtKB-EC"/>
</dbReference>
<comment type="pathway">
    <text evidence="2">Protein modification; protein lipoylation via exogenous pathway; protein N(6)-(lipoyl)lysine from lipoate: step 1/2.</text>
</comment>
<evidence type="ECO:0000256" key="1">
    <source>
        <dbReference type="ARBA" id="ARBA00005085"/>
    </source>
</evidence>
<dbReference type="EMBL" id="SNZK01000001">
    <property type="protein sequence ID" value="TDR55517.1"/>
    <property type="molecule type" value="Genomic_DNA"/>
</dbReference>
<dbReference type="GO" id="GO:0005737">
    <property type="term" value="C:cytoplasm"/>
    <property type="evidence" value="ECO:0007669"/>
    <property type="project" value="TreeGrafter"/>
</dbReference>
<dbReference type="InterPro" id="IPR019491">
    <property type="entry name" value="Lipoate_protein_ligase_C"/>
</dbReference>
<dbReference type="SUPFAM" id="SSF82649">
    <property type="entry name" value="SufE/NifU"/>
    <property type="match status" value="1"/>
</dbReference>
<dbReference type="InterPro" id="IPR004143">
    <property type="entry name" value="BPL_LPL_catalytic"/>
</dbReference>
<protein>
    <recommendedName>
        <fullName evidence="3">lipoate--protein ligase</fullName>
        <ecNumber evidence="3">6.3.1.20</ecNumber>
    </recommendedName>
</protein>
<organism evidence="9 10">
    <name type="scientific">Listeria rocourtiae</name>
    <dbReference type="NCBI Taxonomy" id="647910"/>
    <lineage>
        <taxon>Bacteria</taxon>
        <taxon>Bacillati</taxon>
        <taxon>Bacillota</taxon>
        <taxon>Bacilli</taxon>
        <taxon>Bacillales</taxon>
        <taxon>Listeriaceae</taxon>
        <taxon>Listeria</taxon>
    </lineage>
</organism>